<protein>
    <submittedName>
        <fullName evidence="2">SWF or SNF family helicase</fullName>
    </submittedName>
</protein>
<dbReference type="EMBL" id="JBJVNI010000038">
    <property type="protein sequence ID" value="MFM9615666.1"/>
    <property type="molecule type" value="Genomic_DNA"/>
</dbReference>
<keyword evidence="2" id="KW-0547">Nucleotide-binding</keyword>
<name>A0ABW9I714_9ACTN</name>
<proteinExistence type="predicted"/>
<feature type="region of interest" description="Disordered" evidence="1">
    <location>
        <begin position="207"/>
        <end position="226"/>
    </location>
</feature>
<feature type="compositionally biased region" description="Pro residues" evidence="1">
    <location>
        <begin position="211"/>
        <end position="226"/>
    </location>
</feature>
<gene>
    <name evidence="2" type="ORF">ACKI18_44170</name>
</gene>
<sequence length="409" mass="43030">MSGRDGYGESAFEVAAPARGQAFARTWWGRGWVAALEDGVLDSAQIRAGRRLARGGAVGAVSVRPGRATAVVRDRDGTAHRADVLLPELSGAQWDRLLALAGERAGYVAALLDREMPPHLVEDAATAGVDLLPGLGELEASCDCGAWDHCAHTTALCYLVARVLDEDPFVLLLLRGRPERTLLDDLRARTAPAPTRPEGVDAADAYTSVPAPLPVPPDLPDAPGVPPSLDTGTAPPDGVVPAALEFLAAQTAREAHRLLREALHGAPPAAGLTPAQDAVRLAASDPSDPGVRARLAEGRADLDLAVRAWREGGASALAVLDEEWTPDGEASARARAVLEAAWDADERPDLRAHANRWTVVGEPAQIRLDRNGRWWPYRGQDGCWAPAGGPSPDPATALAAAVLSGEDPW</sequence>
<organism evidence="2 3">
    <name type="scientific">Streptomyces niveiscabiei</name>
    <dbReference type="NCBI Taxonomy" id="164115"/>
    <lineage>
        <taxon>Bacteria</taxon>
        <taxon>Bacillati</taxon>
        <taxon>Actinomycetota</taxon>
        <taxon>Actinomycetes</taxon>
        <taxon>Kitasatosporales</taxon>
        <taxon>Streptomycetaceae</taxon>
        <taxon>Streptomyces</taxon>
    </lineage>
</organism>
<keyword evidence="2" id="KW-0347">Helicase</keyword>
<dbReference type="PANTHER" id="PTHR38133">
    <property type="entry name" value="SLR1429 PROTEIN"/>
    <property type="match status" value="1"/>
</dbReference>
<accession>A0ABW9I714</accession>
<keyword evidence="2" id="KW-0067">ATP-binding</keyword>
<evidence type="ECO:0000313" key="3">
    <source>
        <dbReference type="Proteomes" id="UP001631957"/>
    </source>
</evidence>
<evidence type="ECO:0000256" key="1">
    <source>
        <dbReference type="SAM" id="MobiDB-lite"/>
    </source>
</evidence>
<dbReference type="Proteomes" id="UP001631957">
    <property type="component" value="Unassembled WGS sequence"/>
</dbReference>
<reference evidence="2 3" key="1">
    <citation type="submission" date="2024-12" db="EMBL/GenBank/DDBJ databases">
        <title>Forecasting of Potato common scab and diversities of Pathogenic streptomyces spp. in china.</title>
        <authorList>
            <person name="Handique U."/>
            <person name="Wu J."/>
        </authorList>
    </citation>
    <scope>NUCLEOTIDE SEQUENCE [LARGE SCALE GENOMIC DNA]</scope>
    <source>
        <strain evidence="2 3">ZRIMU1530</strain>
    </source>
</reference>
<dbReference type="GO" id="GO:0004386">
    <property type="term" value="F:helicase activity"/>
    <property type="evidence" value="ECO:0007669"/>
    <property type="project" value="UniProtKB-KW"/>
</dbReference>
<comment type="caution">
    <text evidence="2">The sequence shown here is derived from an EMBL/GenBank/DDBJ whole genome shotgun (WGS) entry which is preliminary data.</text>
</comment>
<keyword evidence="2" id="KW-0378">Hydrolase</keyword>
<dbReference type="RefSeq" id="WP_409122415.1">
    <property type="nucleotide sequence ID" value="NZ_JBJVNI010000038.1"/>
</dbReference>
<dbReference type="PANTHER" id="PTHR38133:SF1">
    <property type="entry name" value="SLR1429 PROTEIN"/>
    <property type="match status" value="1"/>
</dbReference>
<keyword evidence="3" id="KW-1185">Reference proteome</keyword>
<evidence type="ECO:0000313" key="2">
    <source>
        <dbReference type="EMBL" id="MFM9615666.1"/>
    </source>
</evidence>